<dbReference type="Pfam" id="PF13578">
    <property type="entry name" value="Methyltransf_24"/>
    <property type="match status" value="1"/>
</dbReference>
<proteinExistence type="predicted"/>
<accession>A0A316G5D5</accession>
<dbReference type="Proteomes" id="UP000245390">
    <property type="component" value="Unassembled WGS sequence"/>
</dbReference>
<organism evidence="1 2">
    <name type="scientific">Silicimonas algicola</name>
    <dbReference type="NCBI Taxonomy" id="1826607"/>
    <lineage>
        <taxon>Bacteria</taxon>
        <taxon>Pseudomonadati</taxon>
        <taxon>Pseudomonadota</taxon>
        <taxon>Alphaproteobacteria</taxon>
        <taxon>Rhodobacterales</taxon>
        <taxon>Paracoccaceae</taxon>
    </lineage>
</organism>
<gene>
    <name evidence="1" type="ORF">C8D95_105170</name>
</gene>
<evidence type="ECO:0000313" key="1">
    <source>
        <dbReference type="EMBL" id="PWK56104.1"/>
    </source>
</evidence>
<protein>
    <submittedName>
        <fullName evidence="1">Glycosyl transferase family 2</fullName>
    </submittedName>
</protein>
<dbReference type="GO" id="GO:0016740">
    <property type="term" value="F:transferase activity"/>
    <property type="evidence" value="ECO:0007669"/>
    <property type="project" value="UniProtKB-KW"/>
</dbReference>
<reference evidence="1 2" key="1">
    <citation type="submission" date="2018-05" db="EMBL/GenBank/DDBJ databases">
        <title>Genomic Encyclopedia of Type Strains, Phase IV (KMG-IV): sequencing the most valuable type-strain genomes for metagenomic binning, comparative biology and taxonomic classification.</title>
        <authorList>
            <person name="Goeker M."/>
        </authorList>
    </citation>
    <scope>NUCLEOTIDE SEQUENCE [LARGE SCALE GENOMIC DNA]</scope>
    <source>
        <strain evidence="1 2">DSM 103371</strain>
    </source>
</reference>
<keyword evidence="1" id="KW-0808">Transferase</keyword>
<comment type="caution">
    <text evidence="1">The sequence shown here is derived from an EMBL/GenBank/DDBJ whole genome shotgun (WGS) entry which is preliminary data.</text>
</comment>
<dbReference type="AlphaFoldDB" id="A0A316G5D5"/>
<evidence type="ECO:0000313" key="2">
    <source>
        <dbReference type="Proteomes" id="UP000245390"/>
    </source>
</evidence>
<dbReference type="EMBL" id="QGGV01000005">
    <property type="protein sequence ID" value="PWK56104.1"/>
    <property type="molecule type" value="Genomic_DNA"/>
</dbReference>
<dbReference type="Pfam" id="PF13704">
    <property type="entry name" value="Glyco_tranf_2_4"/>
    <property type="match status" value="1"/>
</dbReference>
<dbReference type="SUPFAM" id="SSF53335">
    <property type="entry name" value="S-adenosyl-L-methionine-dependent methyltransferases"/>
    <property type="match status" value="1"/>
</dbReference>
<dbReference type="InterPro" id="IPR029044">
    <property type="entry name" value="Nucleotide-diphossugar_trans"/>
</dbReference>
<name>A0A316G5D5_9RHOB</name>
<sequence>MTVLSRFLDGGLRVLDQERLVRTSGFWDAAWYASRYPEAGGEARALSHFLRVGAARGHDPGPAFCTSAYLDAYPDVREAGINALLHYLRFGRQEGRVARDAHGRQTGTAEALGSEALERVRQAFDEDFYRAANPDLREADAFAHFMGPGWYQRRDPAPWFATEPYLRAHADVAEAGLNPFAHYVLTGCGEGRRIFASTVRRHAAGEPCVRPRLAAVAMVRNEADILRSFASHLLALFDDIVIVDHRSDDGSEAFLADLALRNRRVEVLTLDEPSYIQSVTMTHVVRDRPQIRAADWVFLLDADEFLPFATRADFERALAPFTGCPAISMRWRNLIPETYWEGEADLSSGISVLVPPAPSQFRKIAFQPSRVALDRTVVAQGNHALVETLNGVEVPVFDADFPLLHVPVRSVEQILLKLSQGVAAYRRIGRRRDAGQGTHWMQMHQAITGASLTPAHLNALADRYSEEKPTLVSLTQAELLAEGFRVETLTVAQADLSDHPPVRRRGLAETLMSLHAIDDRDVATEDRPGATCLRTEGSRLVRASDQAEYSRLPDLPALRAVLEADALGALLRPSYDNIADLVPDDWSGHVPFMFALVGLLRPRRFVEVGTMRGTSFFAAMQAMTTLGEDAGAVAVSTWAVEPQREADFAGAYEDFVYLARKYADRAAILRMAPETALHRFDDGSIDLLHLDGLRGLEPARRALDAWWPKLSDRGVMLIHDIAAHEAGFGVWRLWEEIKGRAPTLEFRHAQGLGAVLAGKAPPPALLSVARAAADPSVAVLLAEHFQRMGELSAELFSRRYDMAQAEMRGAALGARAEETSWLRQELDSARAEIEELRGLLRGGLIGVAGE</sequence>
<dbReference type="SUPFAM" id="SSF53448">
    <property type="entry name" value="Nucleotide-diphospho-sugar transferases"/>
    <property type="match status" value="1"/>
</dbReference>
<keyword evidence="2" id="KW-1185">Reference proteome</keyword>
<dbReference type="InterPro" id="IPR029063">
    <property type="entry name" value="SAM-dependent_MTases_sf"/>
</dbReference>
<dbReference type="Gene3D" id="3.40.50.150">
    <property type="entry name" value="Vaccinia Virus protein VP39"/>
    <property type="match status" value="1"/>
</dbReference>
<dbReference type="RefSeq" id="WP_164721748.1">
    <property type="nucleotide sequence ID" value="NZ_CP034588.1"/>
</dbReference>